<comment type="caution">
    <text evidence="1">The sequence shown here is derived from an EMBL/GenBank/DDBJ whole genome shotgun (WGS) entry which is preliminary data.</text>
</comment>
<dbReference type="Gene3D" id="1.10.150.50">
    <property type="entry name" value="Transcription Factor, Ets-1"/>
    <property type="match status" value="1"/>
</dbReference>
<dbReference type="Proteomes" id="UP000828390">
    <property type="component" value="Unassembled WGS sequence"/>
</dbReference>
<reference evidence="1" key="1">
    <citation type="journal article" date="2019" name="bioRxiv">
        <title>The Genome of the Zebra Mussel, Dreissena polymorpha: A Resource for Invasive Species Research.</title>
        <authorList>
            <person name="McCartney M.A."/>
            <person name="Auch B."/>
            <person name="Kono T."/>
            <person name="Mallez S."/>
            <person name="Zhang Y."/>
            <person name="Obille A."/>
            <person name="Becker A."/>
            <person name="Abrahante J.E."/>
            <person name="Garbe J."/>
            <person name="Badalamenti J.P."/>
            <person name="Herman A."/>
            <person name="Mangelson H."/>
            <person name="Liachko I."/>
            <person name="Sullivan S."/>
            <person name="Sone E.D."/>
            <person name="Koren S."/>
            <person name="Silverstein K.A.T."/>
            <person name="Beckman K.B."/>
            <person name="Gohl D.M."/>
        </authorList>
    </citation>
    <scope>NUCLEOTIDE SEQUENCE</scope>
    <source>
        <strain evidence="1">Duluth1</strain>
        <tissue evidence="1">Whole animal</tissue>
    </source>
</reference>
<sequence length="77" mass="8446">MASSGSDMSFWIGFFKEAGIPAGDAANYAVTFSDNRITRSMLLDLNKEYLNDMGITILGDVIAILKHSKTVFNQVPE</sequence>
<dbReference type="PANTHER" id="PTHR21359:SF1">
    <property type="entry name" value="DUF5577 DOMAIN-CONTAINING PROTEIN"/>
    <property type="match status" value="1"/>
</dbReference>
<name>A0A9D4R515_DREPO</name>
<dbReference type="AlphaFoldDB" id="A0A9D4R515"/>
<dbReference type="GO" id="GO:0005634">
    <property type="term" value="C:nucleus"/>
    <property type="evidence" value="ECO:0007669"/>
    <property type="project" value="TreeGrafter"/>
</dbReference>
<proteinExistence type="predicted"/>
<dbReference type="SUPFAM" id="SSF47769">
    <property type="entry name" value="SAM/Pointed domain"/>
    <property type="match status" value="1"/>
</dbReference>
<reference evidence="1" key="2">
    <citation type="submission" date="2020-11" db="EMBL/GenBank/DDBJ databases">
        <authorList>
            <person name="McCartney M.A."/>
            <person name="Auch B."/>
            <person name="Kono T."/>
            <person name="Mallez S."/>
            <person name="Becker A."/>
            <person name="Gohl D.M."/>
            <person name="Silverstein K.A.T."/>
            <person name="Koren S."/>
            <person name="Bechman K.B."/>
            <person name="Herman A."/>
            <person name="Abrahante J.E."/>
            <person name="Garbe J."/>
        </authorList>
    </citation>
    <scope>NUCLEOTIDE SEQUENCE</scope>
    <source>
        <strain evidence="1">Duluth1</strain>
        <tissue evidence="1">Whole animal</tissue>
    </source>
</reference>
<evidence type="ECO:0000313" key="1">
    <source>
        <dbReference type="EMBL" id="KAH3853470.1"/>
    </source>
</evidence>
<gene>
    <name evidence="1" type="ORF">DPMN_095994</name>
</gene>
<accession>A0A9D4R515</accession>
<dbReference type="PANTHER" id="PTHR21359">
    <property type="entry name" value="DUF5577 DOMAIN-CONTAINING PROTEIN"/>
    <property type="match status" value="1"/>
</dbReference>
<dbReference type="InterPro" id="IPR040772">
    <property type="entry name" value="C19orf47_SAM"/>
</dbReference>
<dbReference type="CDD" id="cd09531">
    <property type="entry name" value="SAM_CS047"/>
    <property type="match status" value="1"/>
</dbReference>
<evidence type="ECO:0008006" key="3">
    <source>
        <dbReference type="Google" id="ProtNLM"/>
    </source>
</evidence>
<dbReference type="InterPro" id="IPR013761">
    <property type="entry name" value="SAM/pointed_sf"/>
</dbReference>
<dbReference type="InterPro" id="IPR039161">
    <property type="entry name" value="C19orf47-like"/>
</dbReference>
<evidence type="ECO:0000313" key="2">
    <source>
        <dbReference type="Proteomes" id="UP000828390"/>
    </source>
</evidence>
<dbReference type="EMBL" id="JAIWYP010000003">
    <property type="protein sequence ID" value="KAH3853470.1"/>
    <property type="molecule type" value="Genomic_DNA"/>
</dbReference>
<protein>
    <recommendedName>
        <fullName evidence="3">SAM domain-containing protein</fullName>
    </recommendedName>
</protein>
<keyword evidence="2" id="KW-1185">Reference proteome</keyword>
<dbReference type="Pfam" id="PF18017">
    <property type="entry name" value="SAM_4"/>
    <property type="match status" value="1"/>
</dbReference>
<organism evidence="1 2">
    <name type="scientific">Dreissena polymorpha</name>
    <name type="common">Zebra mussel</name>
    <name type="synonym">Mytilus polymorpha</name>
    <dbReference type="NCBI Taxonomy" id="45954"/>
    <lineage>
        <taxon>Eukaryota</taxon>
        <taxon>Metazoa</taxon>
        <taxon>Spiralia</taxon>
        <taxon>Lophotrochozoa</taxon>
        <taxon>Mollusca</taxon>
        <taxon>Bivalvia</taxon>
        <taxon>Autobranchia</taxon>
        <taxon>Heteroconchia</taxon>
        <taxon>Euheterodonta</taxon>
        <taxon>Imparidentia</taxon>
        <taxon>Neoheterodontei</taxon>
        <taxon>Myida</taxon>
        <taxon>Dreissenoidea</taxon>
        <taxon>Dreissenidae</taxon>
        <taxon>Dreissena</taxon>
    </lineage>
</organism>